<reference evidence="2" key="2">
    <citation type="submission" date="2023-04" db="EMBL/GenBank/DDBJ databases">
        <title>Molecular characterization of the Integrative and Conjugative elements harboring multidrug-resistance gene from Glaesserella (Haemophilus) parasuis.</title>
        <authorList>
            <person name="Che Y."/>
            <person name="Zhou L."/>
        </authorList>
    </citation>
    <scope>NUCLEOTIDE SEQUENCE</scope>
    <source>
        <strain evidence="2">Z44</strain>
    </source>
</reference>
<dbReference type="Proteomes" id="UP001148834">
    <property type="component" value="Unassembled WGS sequence"/>
</dbReference>
<reference evidence="1" key="1">
    <citation type="submission" date="2022-09" db="EMBL/GenBank/DDBJ databases">
        <title>Molecular characterization of Glaesserella parasuis strains circulating in commercial swine farms using whole-genome sequencing.</title>
        <authorList>
            <person name="Mugabi R."/>
            <person name="Clavijo M."/>
            <person name="Li G."/>
        </authorList>
    </citation>
    <scope>NUCLEOTIDE SEQUENCE</scope>
    <source>
        <strain evidence="1">0435-53</strain>
    </source>
</reference>
<protein>
    <submittedName>
        <fullName evidence="1">Uncharacterized protein</fullName>
    </submittedName>
</protein>
<accession>A0A084F0H7</accession>
<gene>
    <name evidence="1" type="ORF">N5925_06135</name>
    <name evidence="2" type="ORF">QBL01_03350</name>
</gene>
<sequence length="134" mass="15517">MYKNAKLTREEENLKRFTDTIEVNFIGAEISQNKSSNFIVNFKYTIKNKSKRNIRSVHWKTNYSYQDEIVLVQDTPVSFKENLKRGTTSEVIFSISLDTLPQNIQDSFRNNIALNAIYEARGIVFSNGSKIIVQ</sequence>
<evidence type="ECO:0000313" key="1">
    <source>
        <dbReference type="EMBL" id="MDD2168180.1"/>
    </source>
</evidence>
<proteinExistence type="predicted"/>
<dbReference type="OrthoDB" id="5689938at2"/>
<dbReference type="EMBL" id="JAODIR010000027">
    <property type="protein sequence ID" value="MDD2168180.1"/>
    <property type="molecule type" value="Genomic_DNA"/>
</dbReference>
<evidence type="ECO:0000313" key="2">
    <source>
        <dbReference type="EMBL" id="WGE10643.1"/>
    </source>
</evidence>
<dbReference type="RefSeq" id="WP_052157431.1">
    <property type="nucleotide sequence ID" value="NZ_CBCRUP010000022.1"/>
</dbReference>
<evidence type="ECO:0000313" key="3">
    <source>
        <dbReference type="Proteomes" id="UP001148834"/>
    </source>
</evidence>
<dbReference type="Proteomes" id="UP001222296">
    <property type="component" value="Chromosome"/>
</dbReference>
<name>A0A084F0H7_GLAPU</name>
<organism evidence="1 3">
    <name type="scientific">Glaesserella parasuis</name>
    <name type="common">Haemophilus parasuis</name>
    <dbReference type="NCBI Taxonomy" id="738"/>
    <lineage>
        <taxon>Bacteria</taxon>
        <taxon>Pseudomonadati</taxon>
        <taxon>Pseudomonadota</taxon>
        <taxon>Gammaproteobacteria</taxon>
        <taxon>Pasteurellales</taxon>
        <taxon>Pasteurellaceae</taxon>
        <taxon>Glaesserella</taxon>
    </lineage>
</organism>
<dbReference type="EMBL" id="CP121769">
    <property type="protein sequence ID" value="WGE10643.1"/>
    <property type="molecule type" value="Genomic_DNA"/>
</dbReference>
<dbReference type="AlphaFoldDB" id="A0A084F0H7"/>